<dbReference type="PANTHER" id="PTHR45641">
    <property type="entry name" value="TETRATRICOPEPTIDE REPEAT PROTEIN (AFU_ORTHOLOGUE AFUA_6G03870)"/>
    <property type="match status" value="1"/>
</dbReference>
<dbReference type="GO" id="GO:0005576">
    <property type="term" value="C:extracellular region"/>
    <property type="evidence" value="ECO:0007669"/>
    <property type="project" value="InterPro"/>
</dbReference>
<dbReference type="InterPro" id="IPR000768">
    <property type="entry name" value="ART"/>
</dbReference>
<dbReference type="PROSITE" id="PS51996">
    <property type="entry name" value="TR_MART"/>
    <property type="match status" value="1"/>
</dbReference>
<dbReference type="Gene3D" id="1.25.40.10">
    <property type="entry name" value="Tetratricopeptide repeat domain"/>
    <property type="match status" value="2"/>
</dbReference>
<dbReference type="PROSITE" id="PS50005">
    <property type="entry name" value="TPR"/>
    <property type="match status" value="2"/>
</dbReference>
<dbReference type="EC" id="2.4.2.31" evidence="9"/>
<name>A0A8S2EFV7_9BILA</name>
<evidence type="ECO:0000313" key="10">
    <source>
        <dbReference type="EMBL" id="CAF1133613.1"/>
    </source>
</evidence>
<protein>
    <recommendedName>
        <fullName evidence="9">NAD(P)(+)--arginine ADP-ribosyltransferase</fullName>
        <ecNumber evidence="9">2.4.2.31</ecNumber>
    </recommendedName>
    <alternativeName>
        <fullName evidence="9">Mono(ADP-ribosyl)transferase</fullName>
    </alternativeName>
</protein>
<feature type="repeat" description="TPR" evidence="8">
    <location>
        <begin position="643"/>
        <end position="676"/>
    </location>
</feature>
<comment type="catalytic activity">
    <reaction evidence="7 9">
        <text>L-arginyl-[protein] + NAD(+) = N(omega)-(ADP-D-ribosyl)-L-arginyl-[protein] + nicotinamide + H(+)</text>
        <dbReference type="Rhea" id="RHEA:19149"/>
        <dbReference type="Rhea" id="RHEA-COMP:10532"/>
        <dbReference type="Rhea" id="RHEA-COMP:15087"/>
        <dbReference type="ChEBI" id="CHEBI:15378"/>
        <dbReference type="ChEBI" id="CHEBI:17154"/>
        <dbReference type="ChEBI" id="CHEBI:29965"/>
        <dbReference type="ChEBI" id="CHEBI:57540"/>
        <dbReference type="ChEBI" id="CHEBI:142554"/>
        <dbReference type="EC" id="2.4.2.31"/>
    </reaction>
</comment>
<keyword evidence="9" id="KW-0520">NAD</keyword>
<keyword evidence="2 9" id="KW-0328">Glycosyltransferase</keyword>
<evidence type="ECO:0000256" key="8">
    <source>
        <dbReference type="PROSITE-ProRule" id="PRU00339"/>
    </source>
</evidence>
<dbReference type="Pfam" id="PF13181">
    <property type="entry name" value="TPR_8"/>
    <property type="match status" value="2"/>
</dbReference>
<keyword evidence="5" id="KW-0677">Repeat</keyword>
<dbReference type="PANTHER" id="PTHR45641:SF19">
    <property type="entry name" value="NEPHROCYSTIN-3"/>
    <property type="match status" value="1"/>
</dbReference>
<accession>A0A8S2EFV7</accession>
<evidence type="ECO:0000256" key="5">
    <source>
        <dbReference type="ARBA" id="ARBA00022737"/>
    </source>
</evidence>
<evidence type="ECO:0000313" key="12">
    <source>
        <dbReference type="Proteomes" id="UP000677228"/>
    </source>
</evidence>
<comment type="similarity">
    <text evidence="1 9">Belongs to the Arg-specific ADP-ribosyltransferase family.</text>
</comment>
<feature type="repeat" description="TPR" evidence="8">
    <location>
        <begin position="476"/>
        <end position="509"/>
    </location>
</feature>
<proteinExistence type="inferred from homology"/>
<dbReference type="SUPFAM" id="SSF48452">
    <property type="entry name" value="TPR-like"/>
    <property type="match status" value="2"/>
</dbReference>
<dbReference type="SMART" id="SM00028">
    <property type="entry name" value="TPR"/>
    <property type="match status" value="7"/>
</dbReference>
<gene>
    <name evidence="10" type="ORF">OVA965_LOCUS20777</name>
    <name evidence="11" type="ORF">TMI583_LOCUS21260</name>
</gene>
<organism evidence="10 12">
    <name type="scientific">Didymodactylos carnosus</name>
    <dbReference type="NCBI Taxonomy" id="1234261"/>
    <lineage>
        <taxon>Eukaryota</taxon>
        <taxon>Metazoa</taxon>
        <taxon>Spiralia</taxon>
        <taxon>Gnathifera</taxon>
        <taxon>Rotifera</taxon>
        <taxon>Eurotatoria</taxon>
        <taxon>Bdelloidea</taxon>
        <taxon>Philodinida</taxon>
        <taxon>Philodinidae</taxon>
        <taxon>Didymodactylos</taxon>
    </lineage>
</organism>
<keyword evidence="3 9" id="KW-0808">Transferase</keyword>
<evidence type="ECO:0000256" key="7">
    <source>
        <dbReference type="ARBA" id="ARBA00047597"/>
    </source>
</evidence>
<dbReference type="Pfam" id="PF01129">
    <property type="entry name" value="ART"/>
    <property type="match status" value="1"/>
</dbReference>
<evidence type="ECO:0000256" key="4">
    <source>
        <dbReference type="ARBA" id="ARBA00022695"/>
    </source>
</evidence>
<dbReference type="SUPFAM" id="SSF56399">
    <property type="entry name" value="ADP-ribosylation"/>
    <property type="match status" value="1"/>
</dbReference>
<reference evidence="10" key="1">
    <citation type="submission" date="2021-02" db="EMBL/GenBank/DDBJ databases">
        <authorList>
            <person name="Nowell W R."/>
        </authorList>
    </citation>
    <scope>NUCLEOTIDE SEQUENCE</scope>
</reference>
<comment type="caution">
    <text evidence="10">The sequence shown here is derived from an EMBL/GenBank/DDBJ whole genome shotgun (WGS) entry which is preliminary data.</text>
</comment>
<dbReference type="EMBL" id="CAJOBA010023057">
    <property type="protein sequence ID" value="CAF3920042.1"/>
    <property type="molecule type" value="Genomic_DNA"/>
</dbReference>
<dbReference type="AlphaFoldDB" id="A0A8S2EFV7"/>
<evidence type="ECO:0000313" key="11">
    <source>
        <dbReference type="EMBL" id="CAF3920042.1"/>
    </source>
</evidence>
<dbReference type="Gene3D" id="3.90.176.10">
    <property type="entry name" value="Toxin ADP-ribosyltransferase, Chain A, domain 1"/>
    <property type="match status" value="1"/>
</dbReference>
<sequence length="723" mass="86341">MSENVLILNKDKDLTIIWFDDHLDSEMKQRLEQFHEHVILCFSNDQLMTSIIKIQKHKIILIVSGQYSYQTLQLLHDNDKIDSFYIFCFNNQIYQDLFRDKKYSKLKGIYNEYDQLFNKLENEICSLLKHLSIFSLFDKKNKSIRNLEHESIDFLWYQLLRDTLMNMNTHTDEAKQEMIDYCRLYYHNDIIRLKQIDEFEKTYHSSNAIQWYTKDCFAYRFVNKALRIENVEALYKLRYFIADIYKNIKEIFDENFEIYSEYFETFHFYRGLTLSENDILQIQNCIGKYVSTNGFLSTSRNKNVAELFAANVLFHIQIDTSLNNIIYADISFLSAMTDEEEVLFDLGALFQIINVEYDNGTAKWIVSMVAVNDVECLKNDYFERQRKNMLQTISYGSIEIDVNFGCFLLEMGYYKKAIVYFENLSDHLILNDNDKHHVLSNLSQAYNSNKQYDLALKCQIEALNISNNSNDLNFISKDLYKIGMIYTSQKKYELGLDYLKKSLEVVDKTLIRLIAEIHRSIAKTYCKQGKYFYAFEHAQQSLEIFNNYFSSDLFQICDIHLEMGYIYYSIKDYSMALEHANKTFLIQKQIFTEYNPRFICTYRLIGNIYFSTNQYDLCIEYNMKSLLFEQEQEIKTTDYTILVDIYKNLGYCYMRKTEYEQSIQYLLKSLEIKEKYFPNDQLEVARLNNDIGFCYLKMNRNDLSLNYYNKASVETYEKEDSID</sequence>
<dbReference type="Pfam" id="PF13424">
    <property type="entry name" value="TPR_12"/>
    <property type="match status" value="2"/>
</dbReference>
<dbReference type="InterPro" id="IPR011990">
    <property type="entry name" value="TPR-like_helical_dom_sf"/>
</dbReference>
<evidence type="ECO:0000256" key="1">
    <source>
        <dbReference type="ARBA" id="ARBA00009558"/>
    </source>
</evidence>
<dbReference type="Proteomes" id="UP000677228">
    <property type="component" value="Unassembled WGS sequence"/>
</dbReference>
<keyword evidence="4" id="KW-0548">Nucleotidyltransferase</keyword>
<evidence type="ECO:0000256" key="2">
    <source>
        <dbReference type="ARBA" id="ARBA00022676"/>
    </source>
</evidence>
<dbReference type="EMBL" id="CAJNOK010011163">
    <property type="protein sequence ID" value="CAF1133613.1"/>
    <property type="molecule type" value="Genomic_DNA"/>
</dbReference>
<keyword evidence="6 8" id="KW-0802">TPR repeat</keyword>
<evidence type="ECO:0000256" key="6">
    <source>
        <dbReference type="ARBA" id="ARBA00022803"/>
    </source>
</evidence>
<dbReference type="Proteomes" id="UP000682733">
    <property type="component" value="Unassembled WGS sequence"/>
</dbReference>
<keyword evidence="9" id="KW-0521">NADP</keyword>
<dbReference type="InterPro" id="IPR019734">
    <property type="entry name" value="TPR_rpt"/>
</dbReference>
<evidence type="ECO:0000256" key="9">
    <source>
        <dbReference type="RuleBase" id="RU361228"/>
    </source>
</evidence>
<evidence type="ECO:0000256" key="3">
    <source>
        <dbReference type="ARBA" id="ARBA00022679"/>
    </source>
</evidence>